<accession>A0A6J6W9X1</accession>
<organism evidence="2">
    <name type="scientific">freshwater metagenome</name>
    <dbReference type="NCBI Taxonomy" id="449393"/>
    <lineage>
        <taxon>unclassified sequences</taxon>
        <taxon>metagenomes</taxon>
        <taxon>ecological metagenomes</taxon>
    </lineage>
</organism>
<dbReference type="EMBL" id="CAEZZX010000151">
    <property type="protein sequence ID" value="CAB4781922.1"/>
    <property type="molecule type" value="Genomic_DNA"/>
</dbReference>
<sequence>MSTRSSTCSLVKIPSEAATLMSTASLIAATPSRICSMSLSSGPRTAATMQNSLAPVAAVWRAAVTSSSMLSQTERTGEVNKPDCEQKWQSSGHPPVLIETMPSTSTSGPHHFIRTSWAKARASEMESSGRRRTSRTWSVVNPSPRSRTCSRAVCKIALVVSFDGVLVLSVTDSTPECGYG</sequence>
<proteinExistence type="predicted"/>
<protein>
    <submittedName>
        <fullName evidence="2">Unannotated protein</fullName>
    </submittedName>
</protein>
<feature type="region of interest" description="Disordered" evidence="1">
    <location>
        <begin position="71"/>
        <end position="94"/>
    </location>
</feature>
<evidence type="ECO:0000256" key="1">
    <source>
        <dbReference type="SAM" id="MobiDB-lite"/>
    </source>
</evidence>
<gene>
    <name evidence="2" type="ORF">UFOPK2938_00781</name>
</gene>
<feature type="compositionally biased region" description="Basic and acidic residues" evidence="1">
    <location>
        <begin position="75"/>
        <end position="86"/>
    </location>
</feature>
<reference evidence="2" key="1">
    <citation type="submission" date="2020-05" db="EMBL/GenBank/DDBJ databases">
        <authorList>
            <person name="Chiriac C."/>
            <person name="Salcher M."/>
            <person name="Ghai R."/>
            <person name="Kavagutti S V."/>
        </authorList>
    </citation>
    <scope>NUCLEOTIDE SEQUENCE</scope>
</reference>
<evidence type="ECO:0000313" key="2">
    <source>
        <dbReference type="EMBL" id="CAB4781922.1"/>
    </source>
</evidence>
<dbReference type="AlphaFoldDB" id="A0A6J6W9X1"/>
<name>A0A6J6W9X1_9ZZZZ</name>